<accession>A0ABY5WF24</accession>
<dbReference type="Proteomes" id="UP001058514">
    <property type="component" value="Chromosome"/>
</dbReference>
<dbReference type="EMBL" id="CP081051">
    <property type="protein sequence ID" value="UWQ40059.1"/>
    <property type="molecule type" value="Genomic_DNA"/>
</dbReference>
<gene>
    <name evidence="2" type="ORF">K3718_10780</name>
</gene>
<keyword evidence="3" id="KW-1185">Reference proteome</keyword>
<name>A0ABY5WF24_9RHOB</name>
<sequence length="192" mass="20761">MPGLIVQLEARTDKLEKGLQRANRAQRRAAQQMEARAKQSAEKLRTTYGKAGDSILATFKRLGPGIAGGLVGGLTVGALASVTNNLGQIVTQTAQIGDEAKRAGVSVRALQEWSYVGKQNRIGIDQIVDGLKELNIQADEFILTGKGTGAEAFARLGFSAEQLKMKLKDPSELLLEIIGRMERLDVASRIRF</sequence>
<protein>
    <submittedName>
        <fullName evidence="2">Uncharacterized protein</fullName>
    </submittedName>
</protein>
<dbReference type="RefSeq" id="WP_259963545.1">
    <property type="nucleotide sequence ID" value="NZ_CP081051.1"/>
</dbReference>
<feature type="coiled-coil region" evidence="1">
    <location>
        <begin position="5"/>
        <end position="43"/>
    </location>
</feature>
<keyword evidence="1" id="KW-0175">Coiled coil</keyword>
<reference evidence="2" key="1">
    <citation type="submission" date="2021-08" db="EMBL/GenBank/DDBJ databases">
        <authorList>
            <person name="Nwanade C."/>
            <person name="Wang M."/>
            <person name="Masoudi A."/>
            <person name="Yu Z."/>
            <person name="Liu J."/>
        </authorList>
    </citation>
    <scope>NUCLEOTIDE SEQUENCE</scope>
    <source>
        <strain evidence="2">S166</strain>
    </source>
</reference>
<proteinExistence type="predicted"/>
<evidence type="ECO:0000313" key="2">
    <source>
        <dbReference type="EMBL" id="UWQ40059.1"/>
    </source>
</evidence>
<organism evidence="2 3">
    <name type="scientific">Leisingera aquaemixtae</name>
    <dbReference type="NCBI Taxonomy" id="1396826"/>
    <lineage>
        <taxon>Bacteria</taxon>
        <taxon>Pseudomonadati</taxon>
        <taxon>Pseudomonadota</taxon>
        <taxon>Alphaproteobacteria</taxon>
        <taxon>Rhodobacterales</taxon>
        <taxon>Roseobacteraceae</taxon>
        <taxon>Leisingera</taxon>
    </lineage>
</organism>
<evidence type="ECO:0000256" key="1">
    <source>
        <dbReference type="SAM" id="Coils"/>
    </source>
</evidence>
<evidence type="ECO:0000313" key="3">
    <source>
        <dbReference type="Proteomes" id="UP001058514"/>
    </source>
</evidence>